<dbReference type="AlphaFoldDB" id="A0A9D1LHR2"/>
<evidence type="ECO:0000256" key="2">
    <source>
        <dbReference type="ARBA" id="ARBA00012687"/>
    </source>
</evidence>
<keyword evidence="8" id="KW-0443">Lipid metabolism</keyword>
<comment type="function">
    <text evidence="1">Condensation of UDP-2,3-diacylglucosamine and 2,3-diacylglucosamine-1-phosphate to form lipid A disaccharide, a precursor of lipid A, a phosphorylated glycolipid that anchors the lipopolysaccharide to the outer membrane of the cell.</text>
</comment>
<evidence type="ECO:0000313" key="11">
    <source>
        <dbReference type="EMBL" id="HIU39102.1"/>
    </source>
</evidence>
<sequence>MKYFLIAGEASGDLHAGRLIDALRREDGEASFCYLGGDCMQAASGVAPVVHYRAMAYMAFSEVLRHLPDIFKNMRIAKESIARFAPDAIVLVDYPSFNLKIAKYAWRKGIPVYYYISPKIWAWKTWRVKQIKKYVRKVFSILPFETEFYAKYGYAVDYAGNPTVGEIADARQALPSEEEFRKLAGVSADVPLIALLPGSRIGEIRNNLPLMADAARRFAGFQAVVAAAPGIETDFYRTVCPDGIRIVRDATYALLAYSKAAVVTSGTATLETAIMGTPQVVCYRGNGSSMTYALFKRILKVRYVSLPNLIAGKEVVPELLLHQCTADGMAKSLRPLLGDTAERRAMEEGYALVAQRLGKMDCAKTTAQQLFNDLTNGAGRH</sequence>
<evidence type="ECO:0000256" key="9">
    <source>
        <dbReference type="ARBA" id="ARBA00048975"/>
    </source>
</evidence>
<accession>A0A9D1LHR2</accession>
<dbReference type="InterPro" id="IPR003835">
    <property type="entry name" value="Glyco_trans_19"/>
</dbReference>
<dbReference type="Proteomes" id="UP000824076">
    <property type="component" value="Unassembled WGS sequence"/>
</dbReference>
<reference evidence="11" key="2">
    <citation type="journal article" date="2021" name="PeerJ">
        <title>Extensive microbial diversity within the chicken gut microbiome revealed by metagenomics and culture.</title>
        <authorList>
            <person name="Gilroy R."/>
            <person name="Ravi A."/>
            <person name="Getino M."/>
            <person name="Pursley I."/>
            <person name="Horton D.L."/>
            <person name="Alikhan N.F."/>
            <person name="Baker D."/>
            <person name="Gharbi K."/>
            <person name="Hall N."/>
            <person name="Watson M."/>
            <person name="Adriaenssens E.M."/>
            <person name="Foster-Nyarko E."/>
            <person name="Jarju S."/>
            <person name="Secka A."/>
            <person name="Antonio M."/>
            <person name="Oren A."/>
            <person name="Chaudhuri R.R."/>
            <person name="La Ragione R."/>
            <person name="Hildebrand F."/>
            <person name="Pallen M.J."/>
        </authorList>
    </citation>
    <scope>NUCLEOTIDE SEQUENCE</scope>
    <source>
        <strain evidence="11">17073</strain>
    </source>
</reference>
<dbReference type="EC" id="2.4.1.182" evidence="2 10"/>
<proteinExistence type="predicted"/>
<name>A0A9D1LHR2_9BACT</name>
<dbReference type="PANTHER" id="PTHR30372">
    <property type="entry name" value="LIPID-A-DISACCHARIDE SYNTHASE"/>
    <property type="match status" value="1"/>
</dbReference>
<evidence type="ECO:0000256" key="5">
    <source>
        <dbReference type="ARBA" id="ARBA00022556"/>
    </source>
</evidence>
<keyword evidence="4" id="KW-0444">Lipid biosynthesis</keyword>
<dbReference type="NCBIfam" id="TIGR00215">
    <property type="entry name" value="lpxB"/>
    <property type="match status" value="1"/>
</dbReference>
<evidence type="ECO:0000256" key="7">
    <source>
        <dbReference type="ARBA" id="ARBA00022679"/>
    </source>
</evidence>
<keyword evidence="5" id="KW-0441">Lipid A biosynthesis</keyword>
<evidence type="ECO:0000256" key="3">
    <source>
        <dbReference type="ARBA" id="ARBA00020902"/>
    </source>
</evidence>
<protein>
    <recommendedName>
        <fullName evidence="3 10">Lipid-A-disaccharide synthase</fullName>
        <ecNumber evidence="2 10">2.4.1.182</ecNumber>
    </recommendedName>
</protein>
<dbReference type="GO" id="GO:0008915">
    <property type="term" value="F:lipid-A-disaccharide synthase activity"/>
    <property type="evidence" value="ECO:0007669"/>
    <property type="project" value="UniProtKB-UniRule"/>
</dbReference>
<evidence type="ECO:0000256" key="1">
    <source>
        <dbReference type="ARBA" id="ARBA00002056"/>
    </source>
</evidence>
<evidence type="ECO:0000256" key="6">
    <source>
        <dbReference type="ARBA" id="ARBA00022676"/>
    </source>
</evidence>
<dbReference type="PANTHER" id="PTHR30372:SF4">
    <property type="entry name" value="LIPID-A-DISACCHARIDE SYNTHASE, MITOCHONDRIAL-RELATED"/>
    <property type="match status" value="1"/>
</dbReference>
<evidence type="ECO:0000256" key="8">
    <source>
        <dbReference type="ARBA" id="ARBA00023098"/>
    </source>
</evidence>
<evidence type="ECO:0000256" key="10">
    <source>
        <dbReference type="NCBIfam" id="TIGR00215"/>
    </source>
</evidence>
<evidence type="ECO:0000313" key="12">
    <source>
        <dbReference type="Proteomes" id="UP000824076"/>
    </source>
</evidence>
<comment type="caution">
    <text evidence="11">The sequence shown here is derived from an EMBL/GenBank/DDBJ whole genome shotgun (WGS) entry which is preliminary data.</text>
</comment>
<keyword evidence="6 11" id="KW-0328">Glycosyltransferase</keyword>
<gene>
    <name evidence="11" type="primary">lpxB</name>
    <name evidence="11" type="ORF">IAD18_05500</name>
</gene>
<dbReference type="Pfam" id="PF02684">
    <property type="entry name" value="LpxB"/>
    <property type="match status" value="1"/>
</dbReference>
<evidence type="ECO:0000256" key="4">
    <source>
        <dbReference type="ARBA" id="ARBA00022516"/>
    </source>
</evidence>
<dbReference type="GO" id="GO:0005543">
    <property type="term" value="F:phospholipid binding"/>
    <property type="evidence" value="ECO:0007669"/>
    <property type="project" value="TreeGrafter"/>
</dbReference>
<dbReference type="SUPFAM" id="SSF53756">
    <property type="entry name" value="UDP-Glycosyltransferase/glycogen phosphorylase"/>
    <property type="match status" value="1"/>
</dbReference>
<organism evidence="11 12">
    <name type="scientific">Candidatus Limisoma intestinavium</name>
    <dbReference type="NCBI Taxonomy" id="2840856"/>
    <lineage>
        <taxon>Bacteria</taxon>
        <taxon>Pseudomonadati</taxon>
        <taxon>Bacteroidota</taxon>
        <taxon>Bacteroidia</taxon>
        <taxon>Bacteroidales</taxon>
        <taxon>Candidatus Limisoma</taxon>
    </lineage>
</organism>
<dbReference type="GO" id="GO:0009245">
    <property type="term" value="P:lipid A biosynthetic process"/>
    <property type="evidence" value="ECO:0007669"/>
    <property type="project" value="UniProtKB-UniRule"/>
</dbReference>
<dbReference type="GO" id="GO:0016020">
    <property type="term" value="C:membrane"/>
    <property type="evidence" value="ECO:0007669"/>
    <property type="project" value="GOC"/>
</dbReference>
<reference evidence="11" key="1">
    <citation type="submission" date="2020-10" db="EMBL/GenBank/DDBJ databases">
        <authorList>
            <person name="Gilroy R."/>
        </authorList>
    </citation>
    <scope>NUCLEOTIDE SEQUENCE</scope>
    <source>
        <strain evidence="11">17073</strain>
    </source>
</reference>
<keyword evidence="7 11" id="KW-0808">Transferase</keyword>
<dbReference type="EMBL" id="DVMS01000155">
    <property type="protein sequence ID" value="HIU39102.1"/>
    <property type="molecule type" value="Genomic_DNA"/>
</dbReference>
<comment type="catalytic activity">
    <reaction evidence="9">
        <text>a lipid X + a UDP-2-N,3-O-bis[(3R)-3-hydroxyacyl]-alpha-D-glucosamine = a lipid A disaccharide + UDP + H(+)</text>
        <dbReference type="Rhea" id="RHEA:67828"/>
        <dbReference type="ChEBI" id="CHEBI:15378"/>
        <dbReference type="ChEBI" id="CHEBI:58223"/>
        <dbReference type="ChEBI" id="CHEBI:137748"/>
        <dbReference type="ChEBI" id="CHEBI:176338"/>
        <dbReference type="ChEBI" id="CHEBI:176343"/>
        <dbReference type="EC" id="2.4.1.182"/>
    </reaction>
</comment>